<dbReference type="EMBL" id="CAJNON010000002">
    <property type="protein sequence ID" value="CAF0735984.1"/>
    <property type="molecule type" value="Genomic_DNA"/>
</dbReference>
<organism evidence="1 2">
    <name type="scientific">Adineta steineri</name>
    <dbReference type="NCBI Taxonomy" id="433720"/>
    <lineage>
        <taxon>Eukaryota</taxon>
        <taxon>Metazoa</taxon>
        <taxon>Spiralia</taxon>
        <taxon>Gnathifera</taxon>
        <taxon>Rotifera</taxon>
        <taxon>Eurotatoria</taxon>
        <taxon>Bdelloidea</taxon>
        <taxon>Adinetida</taxon>
        <taxon>Adinetidae</taxon>
        <taxon>Adineta</taxon>
    </lineage>
</organism>
<reference evidence="1" key="1">
    <citation type="submission" date="2021-02" db="EMBL/GenBank/DDBJ databases">
        <authorList>
            <person name="Nowell W R."/>
        </authorList>
    </citation>
    <scope>NUCLEOTIDE SEQUENCE</scope>
</reference>
<dbReference type="Proteomes" id="UP000663891">
    <property type="component" value="Unassembled WGS sequence"/>
</dbReference>
<sequence length="164" mass="17320">MTSIAPSFSDLILPDINDLTSTAITAPPVKSPEPTVSTLPLVDIPEIIPVTPALISIPAPLPSPAPVLTPSLLPTVPSISTSLTVVEESQATITNTVDDSDNPSFIIEIANFKKNNLKPVTKSNAADKVPSATSNIRDDIKKAMDIRRGLIAPKQEDDSDDSDD</sequence>
<proteinExistence type="predicted"/>
<name>A0A813N7U9_9BILA</name>
<protein>
    <submittedName>
        <fullName evidence="1">Uncharacterized protein</fullName>
    </submittedName>
</protein>
<comment type="caution">
    <text evidence="1">The sequence shown here is derived from an EMBL/GenBank/DDBJ whole genome shotgun (WGS) entry which is preliminary data.</text>
</comment>
<accession>A0A813N7U9</accession>
<dbReference type="AlphaFoldDB" id="A0A813N7U9"/>
<gene>
    <name evidence="1" type="ORF">VCS650_LOCUS329</name>
</gene>
<evidence type="ECO:0000313" key="1">
    <source>
        <dbReference type="EMBL" id="CAF0735984.1"/>
    </source>
</evidence>
<evidence type="ECO:0000313" key="2">
    <source>
        <dbReference type="Proteomes" id="UP000663891"/>
    </source>
</evidence>